<dbReference type="Proteomes" id="UP001174136">
    <property type="component" value="Unassembled WGS sequence"/>
</dbReference>
<evidence type="ECO:0000313" key="3">
    <source>
        <dbReference type="Proteomes" id="UP001174136"/>
    </source>
</evidence>
<gene>
    <name evidence="2" type="ORF">N1851_014636</name>
</gene>
<comment type="caution">
    <text evidence="2">The sequence shown here is derived from an EMBL/GenBank/DDBJ whole genome shotgun (WGS) entry which is preliminary data.</text>
</comment>
<name>A0AA47MTX2_MERPO</name>
<evidence type="ECO:0000313" key="2">
    <source>
        <dbReference type="EMBL" id="KAK0146100.1"/>
    </source>
</evidence>
<protein>
    <submittedName>
        <fullName evidence="2">Uncharacterized protein</fullName>
    </submittedName>
</protein>
<sequence>MTGQGVSQQVDEGAFTLAGTDEDTKLFVRWRVANIGMFSGGRTTNPLGYKKFLEERGLVGRVSTTYLKKKWENLKQKYKDLKDPPTGLSTEGGKATAASWKWFDLMHEAIGDRPSVTPPVVIATCAQGAVVITPPLYYYPTKGKCSRASTSSRASTPKKRRVDVAEALQELRRQDEQEWRTIHQEEKEREDRREAEQARQAAEREENEQRRYREISRDGAWRCCLPSWILLPCCSIHAVLGVQHVSLAQANVVEDGAAEDDLRDEQDVHLQRLQKYGPPPGLQHPEGPLHHSSGFCQPAIEGSLQLVPERPAIGGHQGYGVGEAGVPTITNEAVPWWRVLLL</sequence>
<keyword evidence="3" id="KW-1185">Reference proteome</keyword>
<accession>A0AA47MTX2</accession>
<evidence type="ECO:0000256" key="1">
    <source>
        <dbReference type="SAM" id="MobiDB-lite"/>
    </source>
</evidence>
<proteinExistence type="predicted"/>
<dbReference type="EMBL" id="JAOPHQ010002626">
    <property type="protein sequence ID" value="KAK0146100.1"/>
    <property type="molecule type" value="Genomic_DNA"/>
</dbReference>
<organism evidence="2 3">
    <name type="scientific">Merluccius polli</name>
    <name type="common">Benguela hake</name>
    <name type="synonym">Merluccius cadenati</name>
    <dbReference type="NCBI Taxonomy" id="89951"/>
    <lineage>
        <taxon>Eukaryota</taxon>
        <taxon>Metazoa</taxon>
        <taxon>Chordata</taxon>
        <taxon>Craniata</taxon>
        <taxon>Vertebrata</taxon>
        <taxon>Euteleostomi</taxon>
        <taxon>Actinopterygii</taxon>
        <taxon>Neopterygii</taxon>
        <taxon>Teleostei</taxon>
        <taxon>Neoteleostei</taxon>
        <taxon>Acanthomorphata</taxon>
        <taxon>Zeiogadaria</taxon>
        <taxon>Gadariae</taxon>
        <taxon>Gadiformes</taxon>
        <taxon>Gadoidei</taxon>
        <taxon>Merlucciidae</taxon>
        <taxon>Merluccius</taxon>
    </lineage>
</organism>
<feature type="region of interest" description="Disordered" evidence="1">
    <location>
        <begin position="184"/>
        <end position="211"/>
    </location>
</feature>
<reference evidence="2" key="1">
    <citation type="journal article" date="2023" name="Front. Mar. Sci.">
        <title>A new Merluccius polli reference genome to investigate the effects of global change in West African waters.</title>
        <authorList>
            <person name="Mateo J.L."/>
            <person name="Blanco-Fernandez C."/>
            <person name="Garcia-Vazquez E."/>
            <person name="Machado-Schiaffino G."/>
        </authorList>
    </citation>
    <scope>NUCLEOTIDE SEQUENCE</scope>
    <source>
        <strain evidence="2">C29</strain>
        <tissue evidence="2">Fin</tissue>
    </source>
</reference>
<dbReference type="AlphaFoldDB" id="A0AA47MTX2"/>